<name>A0A9Q1GMY2_9CARY</name>
<sequence length="599" mass="68091">MKTGTGLVSVATYGDSDKLALMNLVLKDCSCVQKHYLCFSTAPAYNILALLGRRFVPGLQNLVCLFCFADILSAVMCMGVTAGAYILTLFTASAKDVSSHFIFIIACSLLCMQTKHRECVLSLILVSPLRRTPSRTEWLYNIVLFSELVMSILLYFYVMCAVVKGTLLKWYFSKDCYGKTGTGLVSVAIYGDPDEPPLATYPNLALNYKTPSWTEWLYSDVKSIIFQWMCGVVKETLRKLYFIKVQCMFLPLTSHALLPYTRWFNANGCILTWQEVCRNAVGLELDILWACKRVRSSTSVFPLDCYVKSGTSLVSIDIFEDPQKPALKHFLYFSTTSAYNKSALLGTRLVPRILNLICSLCFAYMFLWWESYPAMFGATPISYDGPSPSLDDLTDQISETWCSDVFRYDSRSTAKDVSSQFIFITTCSLLCVQIKYRERVLEHHPGQNNCIIRSPFLNLPINSSLKESSPYKAFYYLYVMSNLLYFYGMCGVVKETLLKWYFSKEVYRDIVGLELDILQACRRVSSSTSVSLFVSLSLPINLLFDMEGNFWRRPDITEELKKLCCRSLIVVGEDSCFHAEALHMAMKFDRRFSALVKVS</sequence>
<dbReference type="OrthoDB" id="741027at2759"/>
<keyword evidence="1" id="KW-1133">Transmembrane helix</keyword>
<keyword evidence="1" id="KW-0472">Membrane</keyword>
<keyword evidence="3" id="KW-1185">Reference proteome</keyword>
<keyword evidence="1" id="KW-0812">Transmembrane</keyword>
<reference evidence="2" key="1">
    <citation type="submission" date="2022-04" db="EMBL/GenBank/DDBJ databases">
        <title>Carnegiea gigantea Genome sequencing and assembly v2.</title>
        <authorList>
            <person name="Copetti D."/>
            <person name="Sanderson M.J."/>
            <person name="Burquez A."/>
            <person name="Wojciechowski M.F."/>
        </authorList>
    </citation>
    <scope>NUCLEOTIDE SEQUENCE</scope>
    <source>
        <strain evidence="2">SGP5-SGP5p</strain>
        <tissue evidence="2">Aerial part</tissue>
    </source>
</reference>
<dbReference type="Proteomes" id="UP001153076">
    <property type="component" value="Unassembled WGS sequence"/>
</dbReference>
<feature type="transmembrane region" description="Helical" evidence="1">
    <location>
        <begin position="62"/>
        <end position="87"/>
    </location>
</feature>
<organism evidence="2 3">
    <name type="scientific">Carnegiea gigantea</name>
    <dbReference type="NCBI Taxonomy" id="171969"/>
    <lineage>
        <taxon>Eukaryota</taxon>
        <taxon>Viridiplantae</taxon>
        <taxon>Streptophyta</taxon>
        <taxon>Embryophyta</taxon>
        <taxon>Tracheophyta</taxon>
        <taxon>Spermatophyta</taxon>
        <taxon>Magnoliopsida</taxon>
        <taxon>eudicotyledons</taxon>
        <taxon>Gunneridae</taxon>
        <taxon>Pentapetalae</taxon>
        <taxon>Caryophyllales</taxon>
        <taxon>Cactineae</taxon>
        <taxon>Cactaceae</taxon>
        <taxon>Cactoideae</taxon>
        <taxon>Echinocereeae</taxon>
        <taxon>Carnegiea</taxon>
    </lineage>
</organism>
<feature type="transmembrane region" description="Helical" evidence="1">
    <location>
        <begin position="473"/>
        <end position="493"/>
    </location>
</feature>
<feature type="transmembrane region" description="Helical" evidence="1">
    <location>
        <begin position="349"/>
        <end position="369"/>
    </location>
</feature>
<accession>A0A9Q1GMY2</accession>
<evidence type="ECO:0000256" key="1">
    <source>
        <dbReference type="SAM" id="Phobius"/>
    </source>
</evidence>
<dbReference type="AlphaFoldDB" id="A0A9Q1GMY2"/>
<comment type="caution">
    <text evidence="2">The sequence shown here is derived from an EMBL/GenBank/DDBJ whole genome shotgun (WGS) entry which is preliminary data.</text>
</comment>
<dbReference type="Pfam" id="PF03096">
    <property type="entry name" value="Ndr"/>
    <property type="match status" value="1"/>
</dbReference>
<dbReference type="EMBL" id="JAKOGI010002457">
    <property type="protein sequence ID" value="KAJ8421965.1"/>
    <property type="molecule type" value="Genomic_DNA"/>
</dbReference>
<evidence type="ECO:0000313" key="3">
    <source>
        <dbReference type="Proteomes" id="UP001153076"/>
    </source>
</evidence>
<dbReference type="PANTHER" id="PTHR11034">
    <property type="entry name" value="N-MYC DOWNSTREAM REGULATED"/>
    <property type="match status" value="1"/>
</dbReference>
<evidence type="ECO:0000313" key="2">
    <source>
        <dbReference type="EMBL" id="KAJ8421965.1"/>
    </source>
</evidence>
<dbReference type="InterPro" id="IPR004142">
    <property type="entry name" value="NDRG"/>
</dbReference>
<feature type="transmembrane region" description="Helical" evidence="1">
    <location>
        <begin position="138"/>
        <end position="163"/>
    </location>
</feature>
<gene>
    <name evidence="2" type="ORF">Cgig2_028754</name>
</gene>
<protein>
    <submittedName>
        <fullName evidence="2">Uncharacterized protein</fullName>
    </submittedName>
</protein>
<proteinExistence type="predicted"/>